<dbReference type="PROSITE" id="PS52004">
    <property type="entry name" value="KS3_2"/>
    <property type="match status" value="1"/>
</dbReference>
<reference evidence="5" key="1">
    <citation type="submission" date="2012-11" db="EMBL/GenBank/DDBJ databases">
        <authorList>
            <person name="Lucero-Rivera Y.E."/>
            <person name="Tovar-Ramirez D."/>
        </authorList>
    </citation>
    <scope>NUCLEOTIDE SEQUENCE [LARGE SCALE GENOMIC DNA]</scope>
    <source>
        <strain evidence="5">Araruama</strain>
    </source>
</reference>
<dbReference type="InterPro" id="IPR020841">
    <property type="entry name" value="PKS_Beta-ketoAc_synthase_dom"/>
</dbReference>
<protein>
    <recommendedName>
        <fullName evidence="3">Ketosynthase family 3 (KS3) domain-containing protein</fullName>
    </recommendedName>
</protein>
<keyword evidence="2" id="KW-0597">Phosphoprotein</keyword>
<dbReference type="InterPro" id="IPR050091">
    <property type="entry name" value="PKS_NRPS_Biosynth_Enz"/>
</dbReference>
<dbReference type="GO" id="GO:0005737">
    <property type="term" value="C:cytoplasm"/>
    <property type="evidence" value="ECO:0007669"/>
    <property type="project" value="TreeGrafter"/>
</dbReference>
<name>A0A1V1NWR6_9BACT</name>
<evidence type="ECO:0000313" key="4">
    <source>
        <dbReference type="EMBL" id="ETR67037.1"/>
    </source>
</evidence>
<dbReference type="Proteomes" id="UP000189670">
    <property type="component" value="Unassembled WGS sequence"/>
</dbReference>
<dbReference type="InterPro" id="IPR014030">
    <property type="entry name" value="Ketoacyl_synth_N"/>
</dbReference>
<dbReference type="EMBL" id="ATBP01001593">
    <property type="protein sequence ID" value="ETR67037.1"/>
    <property type="molecule type" value="Genomic_DNA"/>
</dbReference>
<evidence type="ECO:0000256" key="1">
    <source>
        <dbReference type="ARBA" id="ARBA00022450"/>
    </source>
</evidence>
<comment type="caution">
    <text evidence="4">The sequence shown here is derived from an EMBL/GenBank/DDBJ whole genome shotgun (WGS) entry which is preliminary data.</text>
</comment>
<dbReference type="AlphaFoldDB" id="A0A1V1NWR6"/>
<dbReference type="Gene3D" id="3.40.47.10">
    <property type="match status" value="1"/>
</dbReference>
<organism evidence="4 5">
    <name type="scientific">Candidatus Magnetoglobus multicellularis str. Araruama</name>
    <dbReference type="NCBI Taxonomy" id="890399"/>
    <lineage>
        <taxon>Bacteria</taxon>
        <taxon>Pseudomonadati</taxon>
        <taxon>Thermodesulfobacteriota</taxon>
        <taxon>Desulfobacteria</taxon>
        <taxon>Desulfobacterales</taxon>
        <taxon>Desulfobacteraceae</taxon>
        <taxon>Candidatus Magnetoglobus</taxon>
    </lineage>
</organism>
<dbReference type="GO" id="GO:0071770">
    <property type="term" value="P:DIM/DIP cell wall layer assembly"/>
    <property type="evidence" value="ECO:0007669"/>
    <property type="project" value="TreeGrafter"/>
</dbReference>
<proteinExistence type="predicted"/>
<dbReference type="PANTHER" id="PTHR43775:SF37">
    <property type="entry name" value="SI:DKEY-61P9.11"/>
    <property type="match status" value="1"/>
</dbReference>
<dbReference type="CDD" id="cd00833">
    <property type="entry name" value="PKS"/>
    <property type="match status" value="1"/>
</dbReference>
<dbReference type="GO" id="GO:0004312">
    <property type="term" value="F:fatty acid synthase activity"/>
    <property type="evidence" value="ECO:0007669"/>
    <property type="project" value="TreeGrafter"/>
</dbReference>
<dbReference type="Pfam" id="PF00109">
    <property type="entry name" value="ketoacyl-synt"/>
    <property type="match status" value="1"/>
</dbReference>
<dbReference type="GO" id="GO:0006633">
    <property type="term" value="P:fatty acid biosynthetic process"/>
    <property type="evidence" value="ECO:0007669"/>
    <property type="project" value="TreeGrafter"/>
</dbReference>
<keyword evidence="1" id="KW-0596">Phosphopantetheine</keyword>
<dbReference type="GO" id="GO:0005886">
    <property type="term" value="C:plasma membrane"/>
    <property type="evidence" value="ECO:0007669"/>
    <property type="project" value="TreeGrafter"/>
</dbReference>
<dbReference type="PANTHER" id="PTHR43775">
    <property type="entry name" value="FATTY ACID SYNTHASE"/>
    <property type="match status" value="1"/>
</dbReference>
<evidence type="ECO:0000256" key="2">
    <source>
        <dbReference type="ARBA" id="ARBA00022553"/>
    </source>
</evidence>
<gene>
    <name evidence="4" type="ORF">OMM_12033</name>
</gene>
<dbReference type="SUPFAM" id="SSF53901">
    <property type="entry name" value="Thiolase-like"/>
    <property type="match status" value="1"/>
</dbReference>
<evidence type="ECO:0000313" key="5">
    <source>
        <dbReference type="Proteomes" id="UP000189670"/>
    </source>
</evidence>
<accession>A0A1V1NWR6</accession>
<dbReference type="SMART" id="SM00825">
    <property type="entry name" value="PKS_KS"/>
    <property type="match status" value="1"/>
</dbReference>
<dbReference type="InterPro" id="IPR016039">
    <property type="entry name" value="Thiolase-like"/>
</dbReference>
<feature type="domain" description="Ketosynthase family 3 (KS3)" evidence="3">
    <location>
        <begin position="1"/>
        <end position="215"/>
    </location>
</feature>
<sequence>MDPQERLFLECVWNLLEDAGYTRESLQNKYNGKVGVFAGAMYQPYHAFDSDIMTESALSLSGFSSIANRVSYFFDFQGPSVATDTMCSSAAISIHHACESLKNGDCRAAVAGGVNLTIHPKKYIGLSQAQMLASHPDSRSFGDGDGYLPSIHIFDLDVSNHMVLLDEAKSYETIYEFCEALYSEDGISKESLEDFKEKTLEVHGRRACDEKTVET</sequence>
<evidence type="ECO:0000259" key="3">
    <source>
        <dbReference type="PROSITE" id="PS52004"/>
    </source>
</evidence>